<evidence type="ECO:0000313" key="1">
    <source>
        <dbReference type="EMBL" id="KAI8421911.1"/>
    </source>
</evidence>
<keyword evidence="2" id="KW-1185">Reference proteome</keyword>
<dbReference type="Proteomes" id="UP001064048">
    <property type="component" value="Chromosome 16"/>
</dbReference>
<name>A0ACC0JCN9_CHOFU</name>
<evidence type="ECO:0000313" key="2">
    <source>
        <dbReference type="Proteomes" id="UP001064048"/>
    </source>
</evidence>
<sequence>MLILLGIALLLRHSLCVNPSSVLFQEVQAYHAETRSKAEFAFEVVDKIYNAFRQWFFTIIFCEFTYFENRILKYTENYNDGYPVLLLDACPSSNETENRPRIDKHGQTAYIVTSNELSLEANDFAIQALRKTGLFKPRSAVIFVINLPVAIDGYFHYTMKQHFQLCWSRRIANSILVLWSGDRLRMYTYNPFLDEIKDITEVKDISRLLAKQYDNLYGRELRLSVFRKPFIYDNTAQIDCSSRLASTMMSLLNASCKPLAPRDGNTVGDLLENGTATGVTGDLINGYTDLELNSRILKNSYYGYIDTTYPLSQDSLCFLLKKSGPQSTFMTTMKLISTDILLMFVFNMFFMLLVALVVLKVEMRVWSPNEKQSAATTVIDLVKCFIRQTVIIKFLGPVYRAVVLIIIVYSLIIDCAIDGILTSAITYPRYKPDIDSSAQLEASNLTLGIHNRHIQLFNSSLTPDFRNTMRDRIEIFTDQKIKKFVDKREFQYAVLLLKSDANYISRKPANMEQERPLFHTMLECPLPCSIVYGLRYGSPYLPIVNKILHYLFQGGILQHWVETEEFTLYQRRGMVLFSADNKERKALSMGNLREVFFVLFFGYTISGIIFIAEMLSHKFTQRLMHRRFTSVIMPLRDFWKARR</sequence>
<reference evidence="1 2" key="1">
    <citation type="journal article" date="2022" name="Genome Biol. Evol.">
        <title>The Spruce Budworm Genome: Reconstructing the Evolutionary History of Antifreeze Proteins.</title>
        <authorList>
            <person name="Beliveau C."/>
            <person name="Gagne P."/>
            <person name="Picq S."/>
            <person name="Vernygora O."/>
            <person name="Keeling C.I."/>
            <person name="Pinkney K."/>
            <person name="Doucet D."/>
            <person name="Wen F."/>
            <person name="Johnston J.S."/>
            <person name="Maaroufi H."/>
            <person name="Boyle B."/>
            <person name="Laroche J."/>
            <person name="Dewar K."/>
            <person name="Juretic N."/>
            <person name="Blackburn G."/>
            <person name="Nisole A."/>
            <person name="Brunet B."/>
            <person name="Brandao M."/>
            <person name="Lumley L."/>
            <person name="Duan J."/>
            <person name="Quan G."/>
            <person name="Lucarotti C.J."/>
            <person name="Roe A.D."/>
            <person name="Sperling F.A.H."/>
            <person name="Levesque R.C."/>
            <person name="Cusson M."/>
        </authorList>
    </citation>
    <scope>NUCLEOTIDE SEQUENCE [LARGE SCALE GENOMIC DNA]</scope>
    <source>
        <strain evidence="1">Glfc:IPQL:Cfum</strain>
    </source>
</reference>
<protein>
    <submittedName>
        <fullName evidence="1">Uncharacterized protein</fullName>
    </submittedName>
</protein>
<organism evidence="1 2">
    <name type="scientific">Choristoneura fumiferana</name>
    <name type="common">Spruce budworm moth</name>
    <name type="synonym">Archips fumiferana</name>
    <dbReference type="NCBI Taxonomy" id="7141"/>
    <lineage>
        <taxon>Eukaryota</taxon>
        <taxon>Metazoa</taxon>
        <taxon>Ecdysozoa</taxon>
        <taxon>Arthropoda</taxon>
        <taxon>Hexapoda</taxon>
        <taxon>Insecta</taxon>
        <taxon>Pterygota</taxon>
        <taxon>Neoptera</taxon>
        <taxon>Endopterygota</taxon>
        <taxon>Lepidoptera</taxon>
        <taxon>Glossata</taxon>
        <taxon>Ditrysia</taxon>
        <taxon>Tortricoidea</taxon>
        <taxon>Tortricidae</taxon>
        <taxon>Tortricinae</taxon>
        <taxon>Choristoneura</taxon>
    </lineage>
</organism>
<gene>
    <name evidence="1" type="ORF">MSG28_009834</name>
</gene>
<proteinExistence type="predicted"/>
<comment type="caution">
    <text evidence="1">The sequence shown here is derived from an EMBL/GenBank/DDBJ whole genome shotgun (WGS) entry which is preliminary data.</text>
</comment>
<accession>A0ACC0JCN9</accession>
<dbReference type="EMBL" id="CM046116">
    <property type="protein sequence ID" value="KAI8421911.1"/>
    <property type="molecule type" value="Genomic_DNA"/>
</dbReference>